<feature type="domain" description="V-ATPase proteolipid subunit C-like" evidence="10">
    <location>
        <begin position="91"/>
        <end position="150"/>
    </location>
</feature>
<evidence type="ECO:0000256" key="2">
    <source>
        <dbReference type="ARBA" id="ARBA00007296"/>
    </source>
</evidence>
<dbReference type="EMBL" id="KZ155839">
    <property type="protein sequence ID" value="OUS41986.1"/>
    <property type="molecule type" value="Genomic_DNA"/>
</dbReference>
<keyword evidence="9" id="KW-0926">Vacuole</keyword>
<reference evidence="11" key="1">
    <citation type="submission" date="2017-04" db="EMBL/GenBank/DDBJ databases">
        <title>Population genomics of picophytoplankton unveils novel chromosome hypervariability.</title>
        <authorList>
            <consortium name="DOE Joint Genome Institute"/>
            <person name="Blanc-Mathieu R."/>
            <person name="Krasovec M."/>
            <person name="Hebrard M."/>
            <person name="Yau S."/>
            <person name="Desgranges E."/>
            <person name="Martin J."/>
            <person name="Schackwitz W."/>
            <person name="Kuo A."/>
            <person name="Salin G."/>
            <person name="Donnadieu C."/>
            <person name="Desdevises Y."/>
            <person name="Sanchez-Ferandin S."/>
            <person name="Moreau H."/>
            <person name="Rivals E."/>
            <person name="Grigoriev I.V."/>
            <person name="Grimsley N."/>
            <person name="Eyre-Walker A."/>
            <person name="Piganeau G."/>
        </authorList>
    </citation>
    <scope>NUCLEOTIDE SEQUENCE [LARGE SCALE GENOMIC DNA]</scope>
    <source>
        <strain evidence="11">RCC 1115</strain>
    </source>
</reference>
<dbReference type="AlphaFoldDB" id="A0A1Y5HXI7"/>
<evidence type="ECO:0000259" key="10">
    <source>
        <dbReference type="Pfam" id="PF00137"/>
    </source>
</evidence>
<feature type="transmembrane region" description="Helical" evidence="9">
    <location>
        <begin position="124"/>
        <end position="151"/>
    </location>
</feature>
<evidence type="ECO:0000256" key="4">
    <source>
        <dbReference type="ARBA" id="ARBA00022692"/>
    </source>
</evidence>
<dbReference type="CDD" id="cd18175">
    <property type="entry name" value="ATP-synt_Vo_c_ATP6C_rpt1"/>
    <property type="match status" value="1"/>
</dbReference>
<name>A0A1Y5HXI7_OSTTA</name>
<dbReference type="InterPro" id="IPR035921">
    <property type="entry name" value="F/V-ATP_Csub_sf"/>
</dbReference>
<organism evidence="11">
    <name type="scientific">Ostreococcus tauri</name>
    <name type="common">Marine green alga</name>
    <dbReference type="NCBI Taxonomy" id="70448"/>
    <lineage>
        <taxon>Eukaryota</taxon>
        <taxon>Viridiplantae</taxon>
        <taxon>Chlorophyta</taxon>
        <taxon>Mamiellophyceae</taxon>
        <taxon>Mamiellales</taxon>
        <taxon>Bathycoccaceae</taxon>
        <taxon>Ostreococcus</taxon>
    </lineage>
</organism>
<dbReference type="PRINTS" id="PR00122">
    <property type="entry name" value="VACATPASE"/>
</dbReference>
<keyword evidence="3 9" id="KW-0813">Transport</keyword>
<dbReference type="GO" id="GO:0033179">
    <property type="term" value="C:proton-transporting V-type ATPase, V0 domain"/>
    <property type="evidence" value="ECO:0007669"/>
    <property type="project" value="InterPro"/>
</dbReference>
<keyword evidence="6 9" id="KW-1133">Transmembrane helix</keyword>
<feature type="transmembrane region" description="Helical" evidence="9">
    <location>
        <begin position="54"/>
        <end position="76"/>
    </location>
</feature>
<dbReference type="InterPro" id="IPR000245">
    <property type="entry name" value="ATPase_proteolipid_csu"/>
</dbReference>
<keyword evidence="5 9" id="KW-0375">Hydrogen ion transport</keyword>
<dbReference type="GO" id="GO:0046961">
    <property type="term" value="F:proton-transporting ATPase activity, rotational mechanism"/>
    <property type="evidence" value="ECO:0007669"/>
    <property type="project" value="InterPro"/>
</dbReference>
<keyword evidence="7 9" id="KW-0406">Ion transport</keyword>
<dbReference type="PROSITE" id="PS51257">
    <property type="entry name" value="PROKAR_LIPOPROTEIN"/>
    <property type="match status" value="1"/>
</dbReference>
<keyword evidence="8 9" id="KW-0472">Membrane</keyword>
<keyword evidence="4 9" id="KW-0812">Transmembrane</keyword>
<comment type="function">
    <text evidence="9">Proton-conducting pore forming subunit of the membrane integral V0 complex of vacuolar ATPase. V-ATPase is responsible for acidifying a variety of intracellular compartments in eukaryotic cells.</text>
</comment>
<dbReference type="Pfam" id="PF00137">
    <property type="entry name" value="ATP-synt_C"/>
    <property type="match status" value="2"/>
</dbReference>
<comment type="subcellular location">
    <subcellularLocation>
        <location evidence="1">Membrane</location>
        <topology evidence="1">Multi-pass membrane protein</topology>
    </subcellularLocation>
    <subcellularLocation>
        <location evidence="9">Vacuole membrane</location>
        <topology evidence="9">Multi-pass membrane protein</topology>
    </subcellularLocation>
</comment>
<sequence>MSFKSDFGRFFGLSGAVSCLTLSCLGAAYGTAQAGLGLCRAGTRKPSIAIKGIIPVAMAGVRAIYGLVLAIIILSGVRESSYTCYRGLGHLSAGMCCGVAQLVSGVTVGVVGESSTQAVSLRSSLFASSVLILIFSEALALYGLICGMIMAQLS</sequence>
<proteinExistence type="inferred from homology"/>
<evidence type="ECO:0000256" key="6">
    <source>
        <dbReference type="ARBA" id="ARBA00022989"/>
    </source>
</evidence>
<feature type="transmembrane region" description="Helical" evidence="9">
    <location>
        <begin position="88"/>
        <end position="112"/>
    </location>
</feature>
<evidence type="ECO:0000256" key="8">
    <source>
        <dbReference type="ARBA" id="ARBA00023136"/>
    </source>
</evidence>
<accession>A0A1Y5HXI7</accession>
<comment type="subunit">
    <text evidence="9">V-ATPase is a heteromultimeric enzyme composed of a peripheral catalytic V1 complex attached to an integral membrane V0 proton pore complex.</text>
</comment>
<evidence type="ECO:0000256" key="3">
    <source>
        <dbReference type="ARBA" id="ARBA00022448"/>
    </source>
</evidence>
<feature type="domain" description="V-ATPase proteolipid subunit C-like" evidence="10">
    <location>
        <begin position="15"/>
        <end position="73"/>
    </location>
</feature>
<evidence type="ECO:0000256" key="5">
    <source>
        <dbReference type="ARBA" id="ARBA00022781"/>
    </source>
</evidence>
<dbReference type="InterPro" id="IPR011555">
    <property type="entry name" value="ATPase_proteolipid_su_C_euk"/>
</dbReference>
<dbReference type="GO" id="GO:0005774">
    <property type="term" value="C:vacuolar membrane"/>
    <property type="evidence" value="ECO:0007669"/>
    <property type="project" value="UniProtKB-SubCell"/>
</dbReference>
<evidence type="ECO:0000313" key="11">
    <source>
        <dbReference type="EMBL" id="OUS41986.1"/>
    </source>
</evidence>
<protein>
    <recommendedName>
        <fullName evidence="9">V-type proton ATPase proteolipid subunit</fullName>
    </recommendedName>
</protein>
<dbReference type="PANTHER" id="PTHR10263">
    <property type="entry name" value="V-TYPE PROTON ATPASE PROTEOLIPID SUBUNIT"/>
    <property type="match status" value="1"/>
</dbReference>
<dbReference type="NCBIfam" id="TIGR01100">
    <property type="entry name" value="V_ATP_synt_C"/>
    <property type="match status" value="1"/>
</dbReference>
<dbReference type="InterPro" id="IPR002379">
    <property type="entry name" value="ATPase_proteolipid_c-like_dom"/>
</dbReference>
<dbReference type="Proteomes" id="UP000195557">
    <property type="component" value="Unassembled WGS sequence"/>
</dbReference>
<dbReference type="SUPFAM" id="SSF81333">
    <property type="entry name" value="F1F0 ATP synthase subunit C"/>
    <property type="match status" value="2"/>
</dbReference>
<evidence type="ECO:0000256" key="9">
    <source>
        <dbReference type="RuleBase" id="RU363060"/>
    </source>
</evidence>
<dbReference type="CDD" id="cd18176">
    <property type="entry name" value="ATP-synt_Vo_c_ATP6C_rpt2"/>
    <property type="match status" value="1"/>
</dbReference>
<evidence type="ECO:0000256" key="7">
    <source>
        <dbReference type="ARBA" id="ARBA00023065"/>
    </source>
</evidence>
<comment type="similarity">
    <text evidence="2 9">Belongs to the V-ATPase proteolipid subunit family.</text>
</comment>
<dbReference type="Gene3D" id="1.20.120.610">
    <property type="entry name" value="lithium bound rotor ring of v- atpase"/>
    <property type="match status" value="1"/>
</dbReference>
<evidence type="ECO:0000256" key="1">
    <source>
        <dbReference type="ARBA" id="ARBA00004141"/>
    </source>
</evidence>
<gene>
    <name evidence="11" type="ORF">BE221DRAFT_64426</name>
</gene>